<keyword evidence="2" id="KW-0812">Transmembrane</keyword>
<dbReference type="InterPro" id="IPR003864">
    <property type="entry name" value="CSC1/OSCA1-like_7TM"/>
</dbReference>
<accession>A0A2I0WRW7</accession>
<evidence type="ECO:0000313" key="5">
    <source>
        <dbReference type="Proteomes" id="UP000233837"/>
    </source>
</evidence>
<feature type="domain" description="CSC1/OSCA1-like 7TM region" evidence="3">
    <location>
        <begin position="2"/>
        <end position="221"/>
    </location>
</feature>
<dbReference type="STRING" id="906689.A0A2I0WRW7"/>
<dbReference type="PANTHER" id="PTHR13018:SF117">
    <property type="entry name" value="CSC1-LIKE PROTEIN RXW8"/>
    <property type="match status" value="1"/>
</dbReference>
<dbReference type="Proteomes" id="UP000233837">
    <property type="component" value="Unassembled WGS sequence"/>
</dbReference>
<keyword evidence="2" id="KW-0472">Membrane</keyword>
<dbReference type="GO" id="GO:0005227">
    <property type="term" value="F:calcium-activated cation channel activity"/>
    <property type="evidence" value="ECO:0007669"/>
    <property type="project" value="InterPro"/>
</dbReference>
<gene>
    <name evidence="4" type="ORF">MA16_Dca019431</name>
</gene>
<dbReference type="Pfam" id="PF02714">
    <property type="entry name" value="RSN1_7TM"/>
    <property type="match status" value="1"/>
</dbReference>
<dbReference type="EMBL" id="KZ502457">
    <property type="protein sequence ID" value="PKU78381.1"/>
    <property type="molecule type" value="Genomic_DNA"/>
</dbReference>
<evidence type="ECO:0000259" key="3">
    <source>
        <dbReference type="Pfam" id="PF02714"/>
    </source>
</evidence>
<feature type="transmembrane region" description="Helical" evidence="2">
    <location>
        <begin position="148"/>
        <end position="180"/>
    </location>
</feature>
<dbReference type="InterPro" id="IPR045122">
    <property type="entry name" value="Csc1-like"/>
</dbReference>
<proteinExistence type="predicted"/>
<keyword evidence="5" id="KW-1185">Reference proteome</keyword>
<evidence type="ECO:0000256" key="2">
    <source>
        <dbReference type="SAM" id="Phobius"/>
    </source>
</evidence>
<organism evidence="4 5">
    <name type="scientific">Dendrobium catenatum</name>
    <dbReference type="NCBI Taxonomy" id="906689"/>
    <lineage>
        <taxon>Eukaryota</taxon>
        <taxon>Viridiplantae</taxon>
        <taxon>Streptophyta</taxon>
        <taxon>Embryophyta</taxon>
        <taxon>Tracheophyta</taxon>
        <taxon>Spermatophyta</taxon>
        <taxon>Magnoliopsida</taxon>
        <taxon>Liliopsida</taxon>
        <taxon>Asparagales</taxon>
        <taxon>Orchidaceae</taxon>
        <taxon>Epidendroideae</taxon>
        <taxon>Malaxideae</taxon>
        <taxon>Dendrobiinae</taxon>
        <taxon>Dendrobium</taxon>
    </lineage>
</organism>
<feature type="transmembrane region" description="Helical" evidence="2">
    <location>
        <begin position="201"/>
        <end position="223"/>
    </location>
</feature>
<feature type="transmembrane region" description="Helical" evidence="2">
    <location>
        <begin position="48"/>
        <end position="73"/>
    </location>
</feature>
<evidence type="ECO:0000256" key="1">
    <source>
        <dbReference type="SAM" id="MobiDB-lite"/>
    </source>
</evidence>
<feature type="region of interest" description="Disordered" evidence="1">
    <location>
        <begin position="289"/>
        <end position="318"/>
    </location>
</feature>
<sequence>MIQLVTGYLPSVILLLFFYAVPPTMMLFSTVEGAISRSGRKKSACCKVLYFTIWNVFFVNVLSASVIHQLMFISHPKDIPFVLARTLPGQATFFITYVLTSGWTSLCAELVQCFPLTYNLLQKYVFRKKLDDPNMVPTFPYHTEVPRVLLFGLLGFTCSILAPLILPFLMVYFLLGYLIYRNQMLNVYRTKYESGGQLWPVVHNSTIFSLVLAQIIALGVFGIKKSTVASGLVVPLVIFTLLFHEYCRKRFLPIFKNFSAQALVEMDREDEMSGKMEEIHLLLQSAYSQPVPKDKDEDEDDVVDGGGDGGAENSASVI</sequence>
<dbReference type="AlphaFoldDB" id="A0A2I0WRW7"/>
<reference evidence="4 5" key="2">
    <citation type="journal article" date="2017" name="Nature">
        <title>The Apostasia genome and the evolution of orchids.</title>
        <authorList>
            <person name="Zhang G.Q."/>
            <person name="Liu K.W."/>
            <person name="Li Z."/>
            <person name="Lohaus R."/>
            <person name="Hsiao Y.Y."/>
            <person name="Niu S.C."/>
            <person name="Wang J.Y."/>
            <person name="Lin Y.C."/>
            <person name="Xu Q."/>
            <person name="Chen L.J."/>
            <person name="Yoshida K."/>
            <person name="Fujiwara S."/>
            <person name="Wang Z.W."/>
            <person name="Zhang Y.Q."/>
            <person name="Mitsuda N."/>
            <person name="Wang M."/>
            <person name="Liu G.H."/>
            <person name="Pecoraro L."/>
            <person name="Huang H.X."/>
            <person name="Xiao X.J."/>
            <person name="Lin M."/>
            <person name="Wu X.Y."/>
            <person name="Wu W.L."/>
            <person name="Chen Y.Y."/>
            <person name="Chang S.B."/>
            <person name="Sakamoto S."/>
            <person name="Ohme-Takagi M."/>
            <person name="Yagi M."/>
            <person name="Zeng S.J."/>
            <person name="Shen C.Y."/>
            <person name="Yeh C.M."/>
            <person name="Luo Y.B."/>
            <person name="Tsai W.C."/>
            <person name="Van de Peer Y."/>
            <person name="Liu Z.J."/>
        </authorList>
    </citation>
    <scope>NUCLEOTIDE SEQUENCE [LARGE SCALE GENOMIC DNA]</scope>
    <source>
        <tissue evidence="4">The whole plant</tissue>
    </source>
</reference>
<protein>
    <recommendedName>
        <fullName evidence="3">CSC1/OSCA1-like 7TM region domain-containing protein</fullName>
    </recommendedName>
</protein>
<feature type="transmembrane region" description="Helical" evidence="2">
    <location>
        <begin position="229"/>
        <end position="247"/>
    </location>
</feature>
<reference evidence="4 5" key="1">
    <citation type="journal article" date="2016" name="Sci. Rep.">
        <title>The Dendrobium catenatum Lindl. genome sequence provides insights into polysaccharide synthase, floral development and adaptive evolution.</title>
        <authorList>
            <person name="Zhang G.Q."/>
            <person name="Xu Q."/>
            <person name="Bian C."/>
            <person name="Tsai W.C."/>
            <person name="Yeh C.M."/>
            <person name="Liu K.W."/>
            <person name="Yoshida K."/>
            <person name="Zhang L.S."/>
            <person name="Chang S.B."/>
            <person name="Chen F."/>
            <person name="Shi Y."/>
            <person name="Su Y.Y."/>
            <person name="Zhang Y.Q."/>
            <person name="Chen L.J."/>
            <person name="Yin Y."/>
            <person name="Lin M."/>
            <person name="Huang H."/>
            <person name="Deng H."/>
            <person name="Wang Z.W."/>
            <person name="Zhu S.L."/>
            <person name="Zhao X."/>
            <person name="Deng C."/>
            <person name="Niu S.C."/>
            <person name="Huang J."/>
            <person name="Wang M."/>
            <person name="Liu G.H."/>
            <person name="Yang H.J."/>
            <person name="Xiao X.J."/>
            <person name="Hsiao Y.Y."/>
            <person name="Wu W.L."/>
            <person name="Chen Y.Y."/>
            <person name="Mitsuda N."/>
            <person name="Ohme-Takagi M."/>
            <person name="Luo Y.B."/>
            <person name="Van de Peer Y."/>
            <person name="Liu Z.J."/>
        </authorList>
    </citation>
    <scope>NUCLEOTIDE SEQUENCE [LARGE SCALE GENOMIC DNA]</scope>
    <source>
        <tissue evidence="4">The whole plant</tissue>
    </source>
</reference>
<keyword evidence="2" id="KW-1133">Transmembrane helix</keyword>
<name>A0A2I0WRW7_9ASPA</name>
<dbReference type="PANTHER" id="PTHR13018">
    <property type="entry name" value="PROBABLE MEMBRANE PROTEIN DUF221-RELATED"/>
    <property type="match status" value="1"/>
</dbReference>
<evidence type="ECO:0000313" key="4">
    <source>
        <dbReference type="EMBL" id="PKU78381.1"/>
    </source>
</evidence>
<dbReference type="GO" id="GO:0005886">
    <property type="term" value="C:plasma membrane"/>
    <property type="evidence" value="ECO:0007669"/>
    <property type="project" value="TreeGrafter"/>
</dbReference>
<feature type="transmembrane region" description="Helical" evidence="2">
    <location>
        <begin position="6"/>
        <end position="28"/>
    </location>
</feature>